<protein>
    <submittedName>
        <fullName evidence="2">DUF2892 domain-containing protein</fullName>
    </submittedName>
</protein>
<dbReference type="RefSeq" id="WP_169064959.1">
    <property type="nucleotide sequence ID" value="NZ_SPMY01000004.1"/>
</dbReference>
<evidence type="ECO:0000259" key="1">
    <source>
        <dbReference type="Pfam" id="PF11127"/>
    </source>
</evidence>
<keyword evidence="3" id="KW-1185">Reference proteome</keyword>
<evidence type="ECO:0000313" key="3">
    <source>
        <dbReference type="Proteomes" id="UP000749010"/>
    </source>
</evidence>
<dbReference type="EMBL" id="SPMY01000004">
    <property type="protein sequence ID" value="NMQ26510.1"/>
    <property type="molecule type" value="Genomic_DNA"/>
</dbReference>
<evidence type="ECO:0000313" key="2">
    <source>
        <dbReference type="EMBL" id="NMQ26510.1"/>
    </source>
</evidence>
<dbReference type="InterPro" id="IPR021309">
    <property type="entry name" value="YgaP-like_TM"/>
</dbReference>
<sequence length="81" mass="8844">MTTDRAVRIMAGSFILISLALGVEASPLFVSKHFLWLTTFVGANLLQSGFTRFCPAESLMVKLGLKRLDEASCNRPDLGRG</sequence>
<dbReference type="Proteomes" id="UP000749010">
    <property type="component" value="Unassembled WGS sequence"/>
</dbReference>
<organism evidence="2 3">
    <name type="scientific">Candidatus Accumulibacter phosphatis</name>
    <dbReference type="NCBI Taxonomy" id="327160"/>
    <lineage>
        <taxon>Bacteria</taxon>
        <taxon>Pseudomonadati</taxon>
        <taxon>Pseudomonadota</taxon>
        <taxon>Betaproteobacteria</taxon>
        <taxon>Candidatus Accumulibacter</taxon>
    </lineage>
</organism>
<proteinExistence type="predicted"/>
<feature type="domain" description="Inner membrane protein YgaP-like transmembrane" evidence="1">
    <location>
        <begin position="2"/>
        <end position="62"/>
    </location>
</feature>
<accession>A0ABX1TSU0</accession>
<dbReference type="Gene3D" id="6.10.140.1340">
    <property type="match status" value="1"/>
</dbReference>
<gene>
    <name evidence="2" type="ORF">E4Q23_01290</name>
</gene>
<comment type="caution">
    <text evidence="2">The sequence shown here is derived from an EMBL/GenBank/DDBJ whole genome shotgun (WGS) entry which is preliminary data.</text>
</comment>
<name>A0ABX1TSU0_9PROT</name>
<dbReference type="Pfam" id="PF11127">
    <property type="entry name" value="YgaP-like_TM"/>
    <property type="match status" value="1"/>
</dbReference>
<reference evidence="2 3" key="1">
    <citation type="submission" date="2019-03" db="EMBL/GenBank/DDBJ databases">
        <title>Metabolic reconstructions from genomes of highly enriched 'Candidatus Accumulibacter' and 'Candidatus Competibacter' bioreactor populations.</title>
        <authorList>
            <person name="Annavajhala M.K."/>
            <person name="Welles L."/>
            <person name="Abbas B."/>
            <person name="Sorokin D."/>
            <person name="Park H."/>
            <person name="Van Loosdrecht M."/>
            <person name="Chandran K."/>
        </authorList>
    </citation>
    <scope>NUCLEOTIDE SEQUENCE [LARGE SCALE GENOMIC DNA]</scope>
    <source>
        <strain evidence="2 3">SBR_S</strain>
    </source>
</reference>